<protein>
    <submittedName>
        <fullName evidence="11">TAAR2 protein</fullName>
    </submittedName>
</protein>
<evidence type="ECO:0000256" key="9">
    <source>
        <dbReference type="SAM" id="Phobius"/>
    </source>
</evidence>
<keyword evidence="12" id="KW-1185">Reference proteome</keyword>
<dbReference type="CDD" id="cd00637">
    <property type="entry name" value="7tm_classA_rhodopsin-like"/>
    <property type="match status" value="1"/>
</dbReference>
<reference evidence="11" key="1">
    <citation type="submission" date="2022-01" db="EMBL/GenBank/DDBJ databases">
        <authorList>
            <person name="Braso-Vives M."/>
        </authorList>
    </citation>
    <scope>NUCLEOTIDE SEQUENCE</scope>
</reference>
<name>A0A8J9YUI2_BRALA</name>
<dbReference type="InterPro" id="IPR017452">
    <property type="entry name" value="GPCR_Rhodpsn_7TM"/>
</dbReference>
<dbReference type="InterPro" id="IPR000276">
    <property type="entry name" value="GPCR_Rhodpsn"/>
</dbReference>
<dbReference type="PANTHER" id="PTHR24249:SF411">
    <property type="entry name" value="G-PROTEIN COUPLED RECEPTORS FAMILY 1 PROFILE DOMAIN-CONTAINING PROTEIN"/>
    <property type="match status" value="1"/>
</dbReference>
<keyword evidence="6 9" id="KW-0472">Membrane</keyword>
<evidence type="ECO:0000259" key="10">
    <source>
        <dbReference type="PROSITE" id="PS50262"/>
    </source>
</evidence>
<dbReference type="GO" id="GO:0005886">
    <property type="term" value="C:plasma membrane"/>
    <property type="evidence" value="ECO:0007669"/>
    <property type="project" value="UniProtKB-SubCell"/>
</dbReference>
<gene>
    <name evidence="11" type="primary">TAAR2</name>
    <name evidence="11" type="ORF">BLAG_LOCUS5352</name>
</gene>
<dbReference type="EMBL" id="OV696697">
    <property type="protein sequence ID" value="CAH1241923.1"/>
    <property type="molecule type" value="Genomic_DNA"/>
</dbReference>
<dbReference type="PROSITE" id="PS50262">
    <property type="entry name" value="G_PROTEIN_RECEP_F1_2"/>
    <property type="match status" value="1"/>
</dbReference>
<feature type="transmembrane region" description="Helical" evidence="9">
    <location>
        <begin position="51"/>
        <end position="74"/>
    </location>
</feature>
<evidence type="ECO:0000313" key="11">
    <source>
        <dbReference type="EMBL" id="CAH1241923.1"/>
    </source>
</evidence>
<evidence type="ECO:0000256" key="8">
    <source>
        <dbReference type="ARBA" id="ARBA00023224"/>
    </source>
</evidence>
<feature type="domain" description="G-protein coupled receptors family 1 profile" evidence="10">
    <location>
        <begin position="66"/>
        <end position="323"/>
    </location>
</feature>
<evidence type="ECO:0000256" key="3">
    <source>
        <dbReference type="ARBA" id="ARBA00022692"/>
    </source>
</evidence>
<dbReference type="InterPro" id="IPR050569">
    <property type="entry name" value="TAAR"/>
</dbReference>
<organism evidence="11 12">
    <name type="scientific">Branchiostoma lanceolatum</name>
    <name type="common">Common lancelet</name>
    <name type="synonym">Amphioxus lanceolatum</name>
    <dbReference type="NCBI Taxonomy" id="7740"/>
    <lineage>
        <taxon>Eukaryota</taxon>
        <taxon>Metazoa</taxon>
        <taxon>Chordata</taxon>
        <taxon>Cephalochordata</taxon>
        <taxon>Leptocardii</taxon>
        <taxon>Amphioxiformes</taxon>
        <taxon>Branchiostomatidae</taxon>
        <taxon>Branchiostoma</taxon>
    </lineage>
</organism>
<dbReference type="Proteomes" id="UP000838412">
    <property type="component" value="Chromosome 12"/>
</dbReference>
<dbReference type="GO" id="GO:0004930">
    <property type="term" value="F:G protein-coupled receptor activity"/>
    <property type="evidence" value="ECO:0007669"/>
    <property type="project" value="UniProtKB-KW"/>
</dbReference>
<sequence>MEAFHSLGNITHATCDVISRNVTVKNTTVTVSSFSPLLCGLYGMYPSWRPVVIIILVGFILMSVLGNGCLMAVIATRESMQEPGNYFLAALAATDMFSSLLYVPISIHNTAHGAFTNGGLCKVQTFFGAVAVVLSHSLLMCQWVCRYTHITCPMQYEKKLARSRIAMAMAACVLIAVLPPFVGVVRTGTVGVVTYQGATDMEVSPTTIYPCLPGDAEGSITGTLCLVMMIISSIFAILIYRVAQKHKENLKDLSPNPGHEVLESKLKAAKTLGIVLLVYWMTWFPSLVLYFLSKVEAMSTLSVALDVFQIVVLTNTFVDALVYAFRYAIYREASIRMFRDIKNAIGDVILDYIEIITE</sequence>
<keyword evidence="8" id="KW-0807">Transducer</keyword>
<evidence type="ECO:0000256" key="2">
    <source>
        <dbReference type="ARBA" id="ARBA00022475"/>
    </source>
</evidence>
<feature type="transmembrane region" description="Helical" evidence="9">
    <location>
        <begin position="272"/>
        <end position="292"/>
    </location>
</feature>
<dbReference type="SMART" id="SM01381">
    <property type="entry name" value="7TM_GPCR_Srsx"/>
    <property type="match status" value="1"/>
</dbReference>
<dbReference type="Gene3D" id="1.20.1070.10">
    <property type="entry name" value="Rhodopsin 7-helix transmembrane proteins"/>
    <property type="match status" value="1"/>
</dbReference>
<evidence type="ECO:0000313" key="12">
    <source>
        <dbReference type="Proteomes" id="UP000838412"/>
    </source>
</evidence>
<keyword evidence="5" id="KW-0297">G-protein coupled receptor</keyword>
<dbReference type="Pfam" id="PF00001">
    <property type="entry name" value="7tm_1"/>
    <property type="match status" value="1"/>
</dbReference>
<accession>A0A8J9YUI2</accession>
<evidence type="ECO:0000256" key="4">
    <source>
        <dbReference type="ARBA" id="ARBA00022989"/>
    </source>
</evidence>
<keyword evidence="3 9" id="KW-0812">Transmembrane</keyword>
<feature type="transmembrane region" description="Helical" evidence="9">
    <location>
        <begin position="220"/>
        <end position="243"/>
    </location>
</feature>
<feature type="transmembrane region" description="Helical" evidence="9">
    <location>
        <begin position="165"/>
        <end position="185"/>
    </location>
</feature>
<feature type="transmembrane region" description="Helical" evidence="9">
    <location>
        <begin position="125"/>
        <end position="145"/>
    </location>
</feature>
<keyword evidence="4 9" id="KW-1133">Transmembrane helix</keyword>
<keyword evidence="2" id="KW-1003">Cell membrane</keyword>
<dbReference type="SUPFAM" id="SSF81321">
    <property type="entry name" value="Family A G protein-coupled receptor-like"/>
    <property type="match status" value="1"/>
</dbReference>
<proteinExistence type="predicted"/>
<feature type="transmembrane region" description="Helical" evidence="9">
    <location>
        <begin position="86"/>
        <end position="105"/>
    </location>
</feature>
<comment type="subcellular location">
    <subcellularLocation>
        <location evidence="1">Cell membrane</location>
        <topology evidence="1">Multi-pass membrane protein</topology>
    </subcellularLocation>
</comment>
<feature type="transmembrane region" description="Helical" evidence="9">
    <location>
        <begin position="307"/>
        <end position="329"/>
    </location>
</feature>
<evidence type="ECO:0000256" key="6">
    <source>
        <dbReference type="ARBA" id="ARBA00023136"/>
    </source>
</evidence>
<keyword evidence="7" id="KW-0675">Receptor</keyword>
<evidence type="ECO:0000256" key="7">
    <source>
        <dbReference type="ARBA" id="ARBA00023170"/>
    </source>
</evidence>
<dbReference type="OrthoDB" id="9444602at2759"/>
<evidence type="ECO:0000256" key="1">
    <source>
        <dbReference type="ARBA" id="ARBA00004651"/>
    </source>
</evidence>
<dbReference type="AlphaFoldDB" id="A0A8J9YUI2"/>
<dbReference type="PRINTS" id="PR00237">
    <property type="entry name" value="GPCRRHODOPSN"/>
</dbReference>
<dbReference type="PANTHER" id="PTHR24249">
    <property type="entry name" value="HISTAMINE RECEPTOR-RELATED G-PROTEIN COUPLED RECEPTOR"/>
    <property type="match status" value="1"/>
</dbReference>
<evidence type="ECO:0000256" key="5">
    <source>
        <dbReference type="ARBA" id="ARBA00023040"/>
    </source>
</evidence>